<dbReference type="SMART" id="SM00355">
    <property type="entry name" value="ZnF_C2H2"/>
    <property type="match status" value="1"/>
</dbReference>
<feature type="domain" description="C2H2-type" evidence="3">
    <location>
        <begin position="148"/>
        <end position="175"/>
    </location>
</feature>
<evidence type="ECO:0000313" key="5">
    <source>
        <dbReference type="EMBL" id="VDD86837.1"/>
    </source>
</evidence>
<dbReference type="GO" id="GO:0005667">
    <property type="term" value="C:transcription regulator complex"/>
    <property type="evidence" value="ECO:0007669"/>
    <property type="project" value="TreeGrafter"/>
</dbReference>
<keyword evidence="2" id="KW-0863">Zinc-finger</keyword>
<keyword evidence="2" id="KW-0862">Zinc</keyword>
<dbReference type="Gene3D" id="1.10.10.60">
    <property type="entry name" value="Homeodomain-like"/>
    <property type="match status" value="1"/>
</dbReference>
<dbReference type="GO" id="GO:0008270">
    <property type="term" value="F:zinc ion binding"/>
    <property type="evidence" value="ECO:0007669"/>
    <property type="project" value="UniProtKB-KW"/>
</dbReference>
<dbReference type="AlphaFoldDB" id="A0A0N4UXK7"/>
<evidence type="ECO:0000259" key="3">
    <source>
        <dbReference type="PROSITE" id="PS50157"/>
    </source>
</evidence>
<dbReference type="InterPro" id="IPR036236">
    <property type="entry name" value="Znf_C2H2_sf"/>
</dbReference>
<dbReference type="PROSITE" id="PS00028">
    <property type="entry name" value="ZINC_FINGER_C2H2_1"/>
    <property type="match status" value="1"/>
</dbReference>
<feature type="domain" description="SANT" evidence="4">
    <location>
        <begin position="39"/>
        <end position="81"/>
    </location>
</feature>
<dbReference type="PANTHER" id="PTHR16089:SF40">
    <property type="entry name" value="SUPPRESSOR OF ACTIVATED EGL-4 PROTEIN 1"/>
    <property type="match status" value="1"/>
</dbReference>
<dbReference type="InterPro" id="IPR013087">
    <property type="entry name" value="Znf_C2H2_type"/>
</dbReference>
<dbReference type="PROSITE" id="PS50157">
    <property type="entry name" value="ZINC_FINGER_C2H2_2"/>
    <property type="match status" value="1"/>
</dbReference>
<evidence type="ECO:0000256" key="1">
    <source>
        <dbReference type="ARBA" id="ARBA00004123"/>
    </source>
</evidence>
<dbReference type="GO" id="GO:0006357">
    <property type="term" value="P:regulation of transcription by RNA polymerase II"/>
    <property type="evidence" value="ECO:0007669"/>
    <property type="project" value="TreeGrafter"/>
</dbReference>
<reference evidence="5 6" key="2">
    <citation type="submission" date="2018-10" db="EMBL/GenBank/DDBJ databases">
        <authorList>
            <consortium name="Pathogen Informatics"/>
        </authorList>
    </citation>
    <scope>NUCLEOTIDE SEQUENCE [LARGE SCALE GENOMIC DNA]</scope>
</reference>
<sequence length="370" mass="40036">MSNKGNLTEAVADLMKADALNWEHTPVVHHSGYNDSVFWTPSEIALFQEAIYKSEKDFTEVVRKTVKQCVEFFYMWKKAFPDDYKKLSNLVRKRRLLTQQVCHGFLNGFLNRQCLFVLNHRPFLGLSLAFIHRATIKKGAQPASDGYFHCRLCDKFFEKVKSLNAHMKSHAMKARAEAEAQAQMTLQYNSPGSGSSNMREKLISSNVNMQNVPNTTNQLGQNQLNVVARAANALSQTGGPFSAVNVNALNQAALAQDIFVQTSLAQDSLVHSTLLQSPLSHASLAAQSALGQSALGQVSQNAIGQATQATLGQAAQSVLGQATQGALNSAAQTALGQTALSSVLGQGLPMAPAALQLFNSLHPAISHSTV</sequence>
<proteinExistence type="predicted"/>
<dbReference type="GO" id="GO:0003714">
    <property type="term" value="F:transcription corepressor activity"/>
    <property type="evidence" value="ECO:0007669"/>
    <property type="project" value="TreeGrafter"/>
</dbReference>
<organism evidence="7">
    <name type="scientific">Enterobius vermicularis</name>
    <name type="common">Human pinworm</name>
    <dbReference type="NCBI Taxonomy" id="51028"/>
    <lineage>
        <taxon>Eukaryota</taxon>
        <taxon>Metazoa</taxon>
        <taxon>Ecdysozoa</taxon>
        <taxon>Nematoda</taxon>
        <taxon>Chromadorea</taxon>
        <taxon>Rhabditida</taxon>
        <taxon>Spirurina</taxon>
        <taxon>Oxyuridomorpha</taxon>
        <taxon>Oxyuroidea</taxon>
        <taxon>Oxyuridae</taxon>
        <taxon>Enterobius</taxon>
    </lineage>
</organism>
<dbReference type="SUPFAM" id="SSF57667">
    <property type="entry name" value="beta-beta-alpha zinc fingers"/>
    <property type="match status" value="1"/>
</dbReference>
<name>A0A0N4UXK7_ENTVE</name>
<evidence type="ECO:0000313" key="7">
    <source>
        <dbReference type="WBParaSite" id="EVEC_0000227201-mRNA-1"/>
    </source>
</evidence>
<dbReference type="InterPro" id="IPR051066">
    <property type="entry name" value="Trans_reg/Corepressor"/>
</dbReference>
<dbReference type="InterPro" id="IPR017884">
    <property type="entry name" value="SANT_dom"/>
</dbReference>
<dbReference type="GO" id="GO:0000118">
    <property type="term" value="C:histone deacetylase complex"/>
    <property type="evidence" value="ECO:0007669"/>
    <property type="project" value="TreeGrafter"/>
</dbReference>
<evidence type="ECO:0000256" key="2">
    <source>
        <dbReference type="PROSITE-ProRule" id="PRU00042"/>
    </source>
</evidence>
<dbReference type="PANTHER" id="PTHR16089">
    <property type="entry name" value="REST COREPRESSOR COREST PROTEIN-RELATED"/>
    <property type="match status" value="1"/>
</dbReference>
<accession>A0A0N4UXK7</accession>
<keyword evidence="6" id="KW-1185">Reference proteome</keyword>
<dbReference type="InterPro" id="IPR009057">
    <property type="entry name" value="Homeodomain-like_sf"/>
</dbReference>
<protein>
    <submittedName>
        <fullName evidence="7">C2H2-type domain-containing protein</fullName>
    </submittedName>
</protein>
<evidence type="ECO:0000313" key="6">
    <source>
        <dbReference type="Proteomes" id="UP000274131"/>
    </source>
</evidence>
<gene>
    <name evidence="5" type="ORF">EVEC_LOCUS1980</name>
</gene>
<evidence type="ECO:0000259" key="4">
    <source>
        <dbReference type="PROSITE" id="PS51293"/>
    </source>
</evidence>
<dbReference type="EMBL" id="UXUI01007299">
    <property type="protein sequence ID" value="VDD86837.1"/>
    <property type="molecule type" value="Genomic_DNA"/>
</dbReference>
<dbReference type="Proteomes" id="UP000274131">
    <property type="component" value="Unassembled WGS sequence"/>
</dbReference>
<dbReference type="PROSITE" id="PS51293">
    <property type="entry name" value="SANT"/>
    <property type="match status" value="1"/>
</dbReference>
<dbReference type="SUPFAM" id="SSF46689">
    <property type="entry name" value="Homeodomain-like"/>
    <property type="match status" value="1"/>
</dbReference>
<dbReference type="OrthoDB" id="10258692at2759"/>
<reference evidence="7" key="1">
    <citation type="submission" date="2017-02" db="UniProtKB">
        <authorList>
            <consortium name="WormBaseParasite"/>
        </authorList>
    </citation>
    <scope>IDENTIFICATION</scope>
</reference>
<dbReference type="STRING" id="51028.A0A0N4UXK7"/>
<dbReference type="WBParaSite" id="EVEC_0000227201-mRNA-1">
    <property type="protein sequence ID" value="EVEC_0000227201-mRNA-1"/>
    <property type="gene ID" value="EVEC_0000227201"/>
</dbReference>
<comment type="subcellular location">
    <subcellularLocation>
        <location evidence="1">Nucleus</location>
    </subcellularLocation>
</comment>
<keyword evidence="2" id="KW-0479">Metal-binding</keyword>